<dbReference type="EMBL" id="CABIJS010000712">
    <property type="protein sequence ID" value="VUZ57173.1"/>
    <property type="molecule type" value="Genomic_DNA"/>
</dbReference>
<reference evidence="1 2" key="1">
    <citation type="submission" date="2019-07" db="EMBL/GenBank/DDBJ databases">
        <authorList>
            <person name="Jastrzebski P J."/>
            <person name="Paukszto L."/>
            <person name="Jastrzebski P J."/>
        </authorList>
    </citation>
    <scope>NUCLEOTIDE SEQUENCE [LARGE SCALE GENOMIC DNA]</scope>
    <source>
        <strain evidence="1 2">WMS-il1</strain>
    </source>
</reference>
<protein>
    <submittedName>
        <fullName evidence="1">Uncharacterized protein</fullName>
    </submittedName>
</protein>
<name>A0A564ZDP6_HYMDI</name>
<sequence>MFEILCTEIKVLSAKLRPNVTFSLNSSKSSTKSAIVSVSDKVLPTTTLVKAANEDMKLHTSVIGNLKVISLKHSMESSLPKVVPA</sequence>
<accession>A0A564ZDP6</accession>
<dbReference type="AlphaFoldDB" id="A0A564ZDP6"/>
<evidence type="ECO:0000313" key="1">
    <source>
        <dbReference type="EMBL" id="VUZ57173.1"/>
    </source>
</evidence>
<gene>
    <name evidence="1" type="ORF">WMSIL1_LOCUS14662</name>
</gene>
<keyword evidence="2" id="KW-1185">Reference proteome</keyword>
<proteinExistence type="predicted"/>
<evidence type="ECO:0000313" key="2">
    <source>
        <dbReference type="Proteomes" id="UP000321570"/>
    </source>
</evidence>
<organism evidence="1 2">
    <name type="scientific">Hymenolepis diminuta</name>
    <name type="common">Rat tapeworm</name>
    <dbReference type="NCBI Taxonomy" id="6216"/>
    <lineage>
        <taxon>Eukaryota</taxon>
        <taxon>Metazoa</taxon>
        <taxon>Spiralia</taxon>
        <taxon>Lophotrochozoa</taxon>
        <taxon>Platyhelminthes</taxon>
        <taxon>Cestoda</taxon>
        <taxon>Eucestoda</taxon>
        <taxon>Cyclophyllidea</taxon>
        <taxon>Hymenolepididae</taxon>
        <taxon>Hymenolepis</taxon>
    </lineage>
</organism>
<dbReference type="Proteomes" id="UP000321570">
    <property type="component" value="Unassembled WGS sequence"/>
</dbReference>